<keyword evidence="3 10" id="KW-0813">Transport</keyword>
<dbReference type="PROSITE" id="PS50920">
    <property type="entry name" value="SOLCAR"/>
    <property type="match status" value="3"/>
</dbReference>
<dbReference type="AlphaFoldDB" id="A0AAD9UFR0"/>
<feature type="transmembrane region" description="Helical" evidence="11">
    <location>
        <begin position="218"/>
        <end position="237"/>
    </location>
</feature>
<dbReference type="SUPFAM" id="SSF103506">
    <property type="entry name" value="Mitochondrial carrier"/>
    <property type="match status" value="1"/>
</dbReference>
<gene>
    <name evidence="12" type="ORF">NP493_160g03011</name>
</gene>
<dbReference type="Proteomes" id="UP001209878">
    <property type="component" value="Unassembled WGS sequence"/>
</dbReference>
<proteinExistence type="inferred from homology"/>
<dbReference type="InterPro" id="IPR023395">
    <property type="entry name" value="MCP_dom_sf"/>
</dbReference>
<comment type="caution">
    <text evidence="12">The sequence shown here is derived from an EMBL/GenBank/DDBJ whole genome shotgun (WGS) entry which is preliminary data.</text>
</comment>
<evidence type="ECO:0000313" key="12">
    <source>
        <dbReference type="EMBL" id="KAK2187610.1"/>
    </source>
</evidence>
<feature type="repeat" description="Solcar" evidence="9">
    <location>
        <begin position="14"/>
        <end position="99"/>
    </location>
</feature>
<evidence type="ECO:0000256" key="8">
    <source>
        <dbReference type="ARBA" id="ARBA00023140"/>
    </source>
</evidence>
<feature type="repeat" description="Solcar" evidence="9">
    <location>
        <begin position="107"/>
        <end position="204"/>
    </location>
</feature>
<keyword evidence="13" id="KW-1185">Reference proteome</keyword>
<feature type="transmembrane region" description="Helical" evidence="11">
    <location>
        <begin position="12"/>
        <end position="35"/>
    </location>
</feature>
<dbReference type="GO" id="GO:0080122">
    <property type="term" value="F:AMP transmembrane transporter activity"/>
    <property type="evidence" value="ECO:0007669"/>
    <property type="project" value="TreeGrafter"/>
</dbReference>
<dbReference type="Gene3D" id="1.50.40.10">
    <property type="entry name" value="Mitochondrial carrier domain"/>
    <property type="match status" value="1"/>
</dbReference>
<dbReference type="PANTHER" id="PTHR45939">
    <property type="entry name" value="PEROXISOMAL MEMBRANE PROTEIN PMP34-RELATED"/>
    <property type="match status" value="1"/>
</dbReference>
<feature type="transmembrane region" description="Helical" evidence="11">
    <location>
        <begin position="176"/>
        <end position="197"/>
    </location>
</feature>
<comment type="subcellular location">
    <subcellularLocation>
        <location evidence="1">Peroxisome membrane</location>
        <topology evidence="1">Multi-pass membrane protein</topology>
    </subcellularLocation>
</comment>
<dbReference type="GO" id="GO:0051724">
    <property type="term" value="F:NAD transmembrane transporter activity"/>
    <property type="evidence" value="ECO:0007669"/>
    <property type="project" value="TreeGrafter"/>
</dbReference>
<dbReference type="InterPro" id="IPR052217">
    <property type="entry name" value="Mito/Peroxisomal_Carrier"/>
</dbReference>
<evidence type="ECO:0000256" key="2">
    <source>
        <dbReference type="ARBA" id="ARBA00006375"/>
    </source>
</evidence>
<evidence type="ECO:0000256" key="11">
    <source>
        <dbReference type="SAM" id="Phobius"/>
    </source>
</evidence>
<accession>A0AAD9UFR0</accession>
<feature type="transmembrane region" description="Helical" evidence="11">
    <location>
        <begin position="113"/>
        <end position="132"/>
    </location>
</feature>
<dbReference type="GO" id="GO:0015217">
    <property type="term" value="F:ADP transmembrane transporter activity"/>
    <property type="evidence" value="ECO:0007669"/>
    <property type="project" value="TreeGrafter"/>
</dbReference>
<evidence type="ECO:0000256" key="6">
    <source>
        <dbReference type="ARBA" id="ARBA00022989"/>
    </source>
</evidence>
<evidence type="ECO:0000256" key="4">
    <source>
        <dbReference type="ARBA" id="ARBA00022692"/>
    </source>
</evidence>
<evidence type="ECO:0000313" key="13">
    <source>
        <dbReference type="Proteomes" id="UP001209878"/>
    </source>
</evidence>
<evidence type="ECO:0008006" key="14">
    <source>
        <dbReference type="Google" id="ProtNLM"/>
    </source>
</evidence>
<dbReference type="FunFam" id="1.50.40.10:FF:000129">
    <property type="entry name" value="Peroxisomal membrane protein"/>
    <property type="match status" value="1"/>
</dbReference>
<evidence type="ECO:0000256" key="10">
    <source>
        <dbReference type="RuleBase" id="RU000488"/>
    </source>
</evidence>
<dbReference type="GO" id="GO:0015228">
    <property type="term" value="F:coenzyme A transmembrane transporter activity"/>
    <property type="evidence" value="ECO:0007669"/>
    <property type="project" value="TreeGrafter"/>
</dbReference>
<dbReference type="InterPro" id="IPR002067">
    <property type="entry name" value="MCP"/>
</dbReference>
<dbReference type="PANTHER" id="PTHR45939:SF5">
    <property type="entry name" value="PEROXISOMAL MEMBRANE PROTEIN PMP34"/>
    <property type="match status" value="1"/>
</dbReference>
<protein>
    <recommendedName>
        <fullName evidence="14">Peroxisomal membrane protein PMP34</fullName>
    </recommendedName>
</protein>
<keyword evidence="4 9" id="KW-0812">Transmembrane</keyword>
<dbReference type="InterPro" id="IPR018108">
    <property type="entry name" value="MCP_transmembrane"/>
</dbReference>
<evidence type="ECO:0000256" key="3">
    <source>
        <dbReference type="ARBA" id="ARBA00022448"/>
    </source>
</evidence>
<organism evidence="12 13">
    <name type="scientific">Ridgeia piscesae</name>
    <name type="common">Tubeworm</name>
    <dbReference type="NCBI Taxonomy" id="27915"/>
    <lineage>
        <taxon>Eukaryota</taxon>
        <taxon>Metazoa</taxon>
        <taxon>Spiralia</taxon>
        <taxon>Lophotrochozoa</taxon>
        <taxon>Annelida</taxon>
        <taxon>Polychaeta</taxon>
        <taxon>Sedentaria</taxon>
        <taxon>Canalipalpata</taxon>
        <taxon>Sabellida</taxon>
        <taxon>Siboglinidae</taxon>
        <taxon>Ridgeia</taxon>
    </lineage>
</organism>
<evidence type="ECO:0000256" key="1">
    <source>
        <dbReference type="ARBA" id="ARBA00004585"/>
    </source>
</evidence>
<feature type="repeat" description="Solcar" evidence="9">
    <location>
        <begin position="214"/>
        <end position="302"/>
    </location>
</feature>
<dbReference type="Pfam" id="PF00153">
    <property type="entry name" value="Mito_carr"/>
    <property type="match status" value="3"/>
</dbReference>
<reference evidence="12" key="1">
    <citation type="journal article" date="2023" name="Mol. Biol. Evol.">
        <title>Third-Generation Sequencing Reveals the Adaptive Role of the Epigenome in Three Deep-Sea Polychaetes.</title>
        <authorList>
            <person name="Perez M."/>
            <person name="Aroh O."/>
            <person name="Sun Y."/>
            <person name="Lan Y."/>
            <person name="Juniper S.K."/>
            <person name="Young C.R."/>
            <person name="Angers B."/>
            <person name="Qian P.Y."/>
        </authorList>
    </citation>
    <scope>NUCLEOTIDE SEQUENCE</scope>
    <source>
        <strain evidence="12">R07B-5</strain>
    </source>
</reference>
<evidence type="ECO:0000256" key="5">
    <source>
        <dbReference type="ARBA" id="ARBA00022737"/>
    </source>
</evidence>
<keyword evidence="8" id="KW-0576">Peroxisome</keyword>
<evidence type="ECO:0000256" key="9">
    <source>
        <dbReference type="PROSITE-ProRule" id="PRU00282"/>
    </source>
</evidence>
<keyword evidence="5" id="KW-0677">Repeat</keyword>
<keyword evidence="7 9" id="KW-0472">Membrane</keyword>
<feature type="transmembrane region" description="Helical" evidence="11">
    <location>
        <begin position="74"/>
        <end position="92"/>
    </location>
</feature>
<dbReference type="GO" id="GO:0005778">
    <property type="term" value="C:peroxisomal membrane"/>
    <property type="evidence" value="ECO:0007669"/>
    <property type="project" value="UniProtKB-SubCell"/>
</dbReference>
<dbReference type="GO" id="GO:0005347">
    <property type="term" value="F:ATP transmembrane transporter activity"/>
    <property type="evidence" value="ECO:0007669"/>
    <property type="project" value="TreeGrafter"/>
</dbReference>
<dbReference type="EMBL" id="JAODUO010000160">
    <property type="protein sequence ID" value="KAK2187610.1"/>
    <property type="molecule type" value="Genomic_DNA"/>
</dbReference>
<evidence type="ECO:0000256" key="7">
    <source>
        <dbReference type="ARBA" id="ARBA00023136"/>
    </source>
</evidence>
<dbReference type="PRINTS" id="PR00926">
    <property type="entry name" value="MITOCARRIER"/>
</dbReference>
<sequence length="318" mass="35167">MGERGLALKNLFSYRSLVHAVAGATGSSVAITTFYPFETARTRLQVDDQRKAQYSPAVIAEIFEEEGLRGVYRGWFPVVTSIYCSNFVYFYVFNGLKAIVYGPQSNPTAAKDLLLGLIAGATNVLLTTPLWVANTRLKLQGIKWKTRNDNQKAKHPHYKGIFDCLNKIVTQDGVPALWSGTVASLMLTSNPAVHFMVYDALKRYLQKRLGGKQLSSGVIFVVGALAKLVATFVTYPLQVVQARLRAGQNKTGRGVMAMIQILREIIRAHGLLGVYKGLEAKLTQTILMAALMFLTYEKIASNVFRIMHSQMANGQVKV</sequence>
<keyword evidence="6 11" id="KW-1133">Transmembrane helix</keyword>
<comment type="similarity">
    <text evidence="2 10">Belongs to the mitochondrial carrier (TC 2.A.29) family.</text>
</comment>
<dbReference type="GO" id="GO:0044610">
    <property type="term" value="F:FMN transmembrane transporter activity"/>
    <property type="evidence" value="ECO:0007669"/>
    <property type="project" value="TreeGrafter"/>
</dbReference>
<dbReference type="GO" id="GO:0015230">
    <property type="term" value="F:FAD transmembrane transporter activity"/>
    <property type="evidence" value="ECO:0007669"/>
    <property type="project" value="TreeGrafter"/>
</dbReference>
<name>A0AAD9UFR0_RIDPI</name>